<name>A0A7S3GL97_9EUKA</name>
<reference evidence="3" key="1">
    <citation type="submission" date="2021-01" db="EMBL/GenBank/DDBJ databases">
        <authorList>
            <person name="Corre E."/>
            <person name="Pelletier E."/>
            <person name="Niang G."/>
            <person name="Scheremetjew M."/>
            <person name="Finn R."/>
            <person name="Kale V."/>
            <person name="Holt S."/>
            <person name="Cochrane G."/>
            <person name="Meng A."/>
            <person name="Brown T."/>
            <person name="Cohen L."/>
        </authorList>
    </citation>
    <scope>NUCLEOTIDE SEQUENCE</scope>
    <source>
        <strain evidence="3">NIES-2562</strain>
    </source>
</reference>
<feature type="compositionally biased region" description="Polar residues" evidence="1">
    <location>
        <begin position="127"/>
        <end position="139"/>
    </location>
</feature>
<evidence type="ECO:0000313" key="2">
    <source>
        <dbReference type="EMBL" id="CAE0269787.1"/>
    </source>
</evidence>
<accession>A0A7S3GL97</accession>
<proteinExistence type="predicted"/>
<gene>
    <name evidence="2" type="ORF">PBIL07802_LOCUS32140</name>
    <name evidence="3" type="ORF">PBIL07802_LOCUS32141</name>
</gene>
<dbReference type="InterPro" id="IPR011989">
    <property type="entry name" value="ARM-like"/>
</dbReference>
<evidence type="ECO:0000313" key="3">
    <source>
        <dbReference type="EMBL" id="CAE0269788.1"/>
    </source>
</evidence>
<organism evidence="3">
    <name type="scientific">Palpitomonas bilix</name>
    <dbReference type="NCBI Taxonomy" id="652834"/>
    <lineage>
        <taxon>Eukaryota</taxon>
        <taxon>Eukaryota incertae sedis</taxon>
    </lineage>
</organism>
<evidence type="ECO:0000256" key="1">
    <source>
        <dbReference type="SAM" id="MobiDB-lite"/>
    </source>
</evidence>
<dbReference type="Gene3D" id="1.25.10.10">
    <property type="entry name" value="Leucine-rich Repeat Variant"/>
    <property type="match status" value="1"/>
</dbReference>
<dbReference type="AlphaFoldDB" id="A0A7S3GL97"/>
<feature type="region of interest" description="Disordered" evidence="1">
    <location>
        <begin position="127"/>
        <end position="153"/>
    </location>
</feature>
<sequence length="451" mass="48443">MIWREIWTQTKAGEHNALHLHSGEIAQICSVELEKPSWKARERAGRALIKLFSHLSSSELLHKKVIDLLAVEDGSEGEEGGDAAAGKNSIATASVIALTKVMKGGYWTGRESAMEALTELACTLSKSSQGKDTSGSSDGASEMKVATPSDGGKTREQVCENVVNVLLDKLSAKKEAEFFSSLRCIRKVLEAGEDLHFCFPPTSLMLLASATVTAASKLEKIDADIYDDAATAATGGGRASRESNKADTTVSMIGIKSFVGESESAHFDRKREQRTECFLAVSNSYRVIELLALRLLPSFPPTLPPESSSAEVEVKGASAETGGEAYTQAISAFKKSVVTFYNIQSENSNVGAQVIDALAAMVSVPALPASGVSEICNLVVEAARREVSTYVFLRSKGVKSGLRLLQAMKKRGEDGLVSLLSSEILRCYEGPEREQLQAKVQEIAEGKQEEK</sequence>
<dbReference type="EMBL" id="HBIB01048790">
    <property type="protein sequence ID" value="CAE0269787.1"/>
    <property type="molecule type" value="Transcribed_RNA"/>
</dbReference>
<protein>
    <submittedName>
        <fullName evidence="3">Uncharacterized protein</fullName>
    </submittedName>
</protein>
<dbReference type="EMBL" id="HBIB01048791">
    <property type="protein sequence ID" value="CAE0269788.1"/>
    <property type="molecule type" value="Transcribed_RNA"/>
</dbReference>